<protein>
    <recommendedName>
        <fullName evidence="3">DUF2267 domain-containing protein</fullName>
    </recommendedName>
</protein>
<dbReference type="EMBL" id="JAAVJH010000023">
    <property type="protein sequence ID" value="NJR80594.1"/>
    <property type="molecule type" value="Genomic_DNA"/>
</dbReference>
<sequence length="127" mass="13620">MGRDDIEISARAIAQAGSPEYTTHAGATLERLAELAGRGDLEALSTTFVAHVAVHPRDERRLVAAVPKMVLSRYLHGFAGLEFPAVERWRARTPDWAALLGSALHDPRRFAAVAAAIVVEVGLPAEA</sequence>
<evidence type="ECO:0008006" key="3">
    <source>
        <dbReference type="Google" id="ProtNLM"/>
    </source>
</evidence>
<dbReference type="Proteomes" id="UP000732399">
    <property type="component" value="Unassembled WGS sequence"/>
</dbReference>
<evidence type="ECO:0000313" key="2">
    <source>
        <dbReference type="Proteomes" id="UP000732399"/>
    </source>
</evidence>
<proteinExistence type="predicted"/>
<dbReference type="RefSeq" id="WP_168136145.1">
    <property type="nucleotide sequence ID" value="NZ_JAAVJH010000023.1"/>
</dbReference>
<comment type="caution">
    <text evidence="1">The sequence shown here is derived from an EMBL/GenBank/DDBJ whole genome shotgun (WGS) entry which is preliminary data.</text>
</comment>
<name>A0ABX1CRN1_9SPHN</name>
<organism evidence="1 2">
    <name type="scientific">Sphingomonas corticis</name>
    <dbReference type="NCBI Taxonomy" id="2722791"/>
    <lineage>
        <taxon>Bacteria</taxon>
        <taxon>Pseudomonadati</taxon>
        <taxon>Pseudomonadota</taxon>
        <taxon>Alphaproteobacteria</taxon>
        <taxon>Sphingomonadales</taxon>
        <taxon>Sphingomonadaceae</taxon>
        <taxon>Sphingomonas</taxon>
    </lineage>
</organism>
<accession>A0ABX1CRN1</accession>
<reference evidence="1 2" key="1">
    <citation type="submission" date="2020-03" db="EMBL/GenBank/DDBJ databases">
        <authorList>
            <person name="Wang L."/>
            <person name="He N."/>
            <person name="Li Y."/>
            <person name="Fang Y."/>
            <person name="Zhang F."/>
        </authorList>
    </citation>
    <scope>NUCLEOTIDE SEQUENCE [LARGE SCALE GENOMIC DNA]</scope>
    <source>
        <strain evidence="1 2">36D10-4-7</strain>
    </source>
</reference>
<keyword evidence="2" id="KW-1185">Reference proteome</keyword>
<evidence type="ECO:0000313" key="1">
    <source>
        <dbReference type="EMBL" id="NJR80594.1"/>
    </source>
</evidence>
<gene>
    <name evidence="1" type="ORF">HBH26_18625</name>
</gene>